<evidence type="ECO:0000256" key="1">
    <source>
        <dbReference type="ARBA" id="ARBA00023015"/>
    </source>
</evidence>
<evidence type="ECO:0000313" key="7">
    <source>
        <dbReference type="EMBL" id="TCC42264.1"/>
    </source>
</evidence>
<feature type="domain" description="HTH tetR-type" evidence="5">
    <location>
        <begin position="13"/>
        <end position="73"/>
    </location>
</feature>
<dbReference type="Gene3D" id="1.10.357.10">
    <property type="entry name" value="Tetracycline Repressor, domain 2"/>
    <property type="match status" value="1"/>
</dbReference>
<dbReference type="Pfam" id="PF00440">
    <property type="entry name" value="TetR_N"/>
    <property type="match status" value="1"/>
</dbReference>
<evidence type="ECO:0000313" key="6">
    <source>
        <dbReference type="EMBL" id="TCC18256.1"/>
    </source>
</evidence>
<dbReference type="EMBL" id="SJJY01000010">
    <property type="protein sequence ID" value="TCC18256.1"/>
    <property type="molecule type" value="Genomic_DNA"/>
</dbReference>
<keyword evidence="1" id="KW-0805">Transcription regulation</keyword>
<evidence type="ECO:0000256" key="2">
    <source>
        <dbReference type="ARBA" id="ARBA00023125"/>
    </source>
</evidence>
<dbReference type="PROSITE" id="PS50977">
    <property type="entry name" value="HTH_TETR_2"/>
    <property type="match status" value="1"/>
</dbReference>
<evidence type="ECO:0000256" key="3">
    <source>
        <dbReference type="ARBA" id="ARBA00023163"/>
    </source>
</evidence>
<dbReference type="EMBL" id="SJKC01000001">
    <property type="protein sequence ID" value="TCC42264.1"/>
    <property type="molecule type" value="Genomic_DNA"/>
</dbReference>
<reference evidence="8 9" key="1">
    <citation type="submission" date="2019-02" db="EMBL/GenBank/DDBJ databases">
        <title>Kribbella capetownensis sp. nov. and Kribbella speibonae sp. nov., isolated from soil.</title>
        <authorList>
            <person name="Curtis S.M."/>
            <person name="Norton I."/>
            <person name="Everest G.J."/>
            <person name="Meyers P.R."/>
        </authorList>
    </citation>
    <scope>NUCLEOTIDE SEQUENCE [LARGE SCALE GENOMIC DNA]</scope>
    <source>
        <strain evidence="6 8">SK5</strain>
        <strain evidence="7 9">YM55</strain>
    </source>
</reference>
<dbReference type="Proteomes" id="UP000292385">
    <property type="component" value="Unassembled WGS sequence"/>
</dbReference>
<dbReference type="SUPFAM" id="SSF46689">
    <property type="entry name" value="Homeodomain-like"/>
    <property type="match status" value="1"/>
</dbReference>
<dbReference type="RefSeq" id="WP_131467400.1">
    <property type="nucleotide sequence ID" value="NZ_SJJY01000010.1"/>
</dbReference>
<feature type="DNA-binding region" description="H-T-H motif" evidence="4">
    <location>
        <begin position="36"/>
        <end position="55"/>
    </location>
</feature>
<accession>A0A4R0JA94</accession>
<proteinExistence type="predicted"/>
<dbReference type="InterPro" id="IPR001647">
    <property type="entry name" value="HTH_TetR"/>
</dbReference>
<dbReference type="PANTHER" id="PTHR47506:SF1">
    <property type="entry name" value="HTH-TYPE TRANSCRIPTIONAL REGULATOR YJDC"/>
    <property type="match status" value="1"/>
</dbReference>
<sequence length="197" mass="22156">MAVKDSHRARQAQATKEQVARAARVLFRQQGYVATTIAAISDAAEIPAQTIYSAFGNKPAILREIARIWIAEADTRRLAQESLALADPAERLRAAAHWNTRQFVAGIDVIQIYQEAARADPRMADEMQRVWAAREHELKLYLESFDGDLAQPQDRALDIFLACTTAEVYRLLVSDRGWSEAEYETWLGDTLVSQLLP</sequence>
<organism evidence="7 9">
    <name type="scientific">Kribbella speibonae</name>
    <dbReference type="NCBI Taxonomy" id="1572660"/>
    <lineage>
        <taxon>Bacteria</taxon>
        <taxon>Bacillati</taxon>
        <taxon>Actinomycetota</taxon>
        <taxon>Actinomycetes</taxon>
        <taxon>Propionibacteriales</taxon>
        <taxon>Kribbellaceae</taxon>
        <taxon>Kribbella</taxon>
    </lineage>
</organism>
<keyword evidence="2 4" id="KW-0238">DNA-binding</keyword>
<name>A0A4R0JA94_9ACTN</name>
<dbReference type="PANTHER" id="PTHR47506">
    <property type="entry name" value="TRANSCRIPTIONAL REGULATORY PROTEIN"/>
    <property type="match status" value="1"/>
</dbReference>
<gene>
    <name evidence="6" type="ORF">E0H58_36220</name>
    <name evidence="7" type="ORF">E0H92_11755</name>
</gene>
<keyword evidence="3" id="KW-0804">Transcription</keyword>
<dbReference type="Proteomes" id="UP000294225">
    <property type="component" value="Unassembled WGS sequence"/>
</dbReference>
<dbReference type="InterPro" id="IPR009057">
    <property type="entry name" value="Homeodomain-like_sf"/>
</dbReference>
<keyword evidence="8" id="KW-1185">Reference proteome</keyword>
<evidence type="ECO:0000256" key="4">
    <source>
        <dbReference type="PROSITE-ProRule" id="PRU00335"/>
    </source>
</evidence>
<protein>
    <submittedName>
        <fullName evidence="7">TetR family transcriptional regulator</fullName>
    </submittedName>
</protein>
<evidence type="ECO:0000259" key="5">
    <source>
        <dbReference type="PROSITE" id="PS50977"/>
    </source>
</evidence>
<dbReference type="AlphaFoldDB" id="A0A4R0JA94"/>
<evidence type="ECO:0000313" key="9">
    <source>
        <dbReference type="Proteomes" id="UP000294225"/>
    </source>
</evidence>
<evidence type="ECO:0000313" key="8">
    <source>
        <dbReference type="Proteomes" id="UP000292385"/>
    </source>
</evidence>
<dbReference type="GO" id="GO:0003677">
    <property type="term" value="F:DNA binding"/>
    <property type="evidence" value="ECO:0007669"/>
    <property type="project" value="UniProtKB-UniRule"/>
</dbReference>
<comment type="caution">
    <text evidence="7">The sequence shown here is derived from an EMBL/GenBank/DDBJ whole genome shotgun (WGS) entry which is preliminary data.</text>
</comment>